<dbReference type="Proteomes" id="UP000092445">
    <property type="component" value="Unassembled WGS sequence"/>
</dbReference>
<evidence type="ECO:0000313" key="1">
    <source>
        <dbReference type="EnsemblMetazoa" id="GPAI018189-PA"/>
    </source>
</evidence>
<protein>
    <submittedName>
        <fullName evidence="1">Uncharacterized protein</fullName>
    </submittedName>
</protein>
<dbReference type="VEuPathDB" id="VectorBase:GPAI018189"/>
<accession>A0A1A9ZLC1</accession>
<name>A0A1A9ZLC1_GLOPL</name>
<sequence length="153" mass="16299">MESSNSSINDGGLILSNIKLQLDIILSALPDKCGAVVRFCGTVSLLSLGSDSIFKVLSVSVQASKELGCVKPMYNSVSCCSMSKKFIDISAIPASSFVVAESLLPVPDFCLRSAALCECFRELLLPGPPVVVAFESLFLCIPVKMHNSSNDFD</sequence>
<proteinExistence type="predicted"/>
<evidence type="ECO:0000313" key="2">
    <source>
        <dbReference type="Proteomes" id="UP000092445"/>
    </source>
</evidence>
<keyword evidence="2" id="KW-1185">Reference proteome</keyword>
<dbReference type="EnsemblMetazoa" id="GPAI018189-RA">
    <property type="protein sequence ID" value="GPAI018189-PA"/>
    <property type="gene ID" value="GPAI018189"/>
</dbReference>
<reference evidence="2" key="1">
    <citation type="submission" date="2014-03" db="EMBL/GenBank/DDBJ databases">
        <authorList>
            <person name="Aksoy S."/>
            <person name="Warren W."/>
            <person name="Wilson R.K."/>
        </authorList>
    </citation>
    <scope>NUCLEOTIDE SEQUENCE [LARGE SCALE GENOMIC DNA]</scope>
    <source>
        <strain evidence="2">IAEA</strain>
    </source>
</reference>
<organism evidence="1 2">
    <name type="scientific">Glossina pallidipes</name>
    <name type="common">Tsetse fly</name>
    <dbReference type="NCBI Taxonomy" id="7398"/>
    <lineage>
        <taxon>Eukaryota</taxon>
        <taxon>Metazoa</taxon>
        <taxon>Ecdysozoa</taxon>
        <taxon>Arthropoda</taxon>
        <taxon>Hexapoda</taxon>
        <taxon>Insecta</taxon>
        <taxon>Pterygota</taxon>
        <taxon>Neoptera</taxon>
        <taxon>Endopterygota</taxon>
        <taxon>Diptera</taxon>
        <taxon>Brachycera</taxon>
        <taxon>Muscomorpha</taxon>
        <taxon>Hippoboscoidea</taxon>
        <taxon>Glossinidae</taxon>
        <taxon>Glossina</taxon>
    </lineage>
</organism>
<reference evidence="1" key="2">
    <citation type="submission" date="2020-05" db="UniProtKB">
        <authorList>
            <consortium name="EnsemblMetazoa"/>
        </authorList>
    </citation>
    <scope>IDENTIFICATION</scope>
    <source>
        <strain evidence="1">IAEA</strain>
    </source>
</reference>
<dbReference type="AlphaFoldDB" id="A0A1A9ZLC1"/>